<protein>
    <submittedName>
        <fullName evidence="3">Uncharacterized protein LOC136079476</fullName>
    </submittedName>
</protein>
<gene>
    <name evidence="3" type="primary">LOC136079476</name>
</gene>
<accession>A0ABM4BQ79</accession>
<feature type="domain" description="Reverse transcriptase" evidence="1">
    <location>
        <begin position="336"/>
        <end position="609"/>
    </location>
</feature>
<sequence>MRFINRPDMSISDADKEVLTIEILAKKTKNILLSCCYRPPSGEINSFKSFLITDIITKCTIEKKLNYIIGDINLDALKYHVNSKINSFYNDLFEKGAIPLINKPTRVTLKSVSLIDNIMTTDTFNESLKKGLIKNDVSDHFPIFFSINTDIEQLQIKKPIILKRCFSEVNIASFNEQLSLLHWKHINFSSEANVVYNSFFRTFYEVYDANFPQYKSKKNLKKKYYSNLLEKFKNNAKRTWQILNEITGNKKIKTCNLPKFIKNNDDFLYNPKDIANQINNFFVTIGPNLEKNIPIITNTINDLNLPIISILNNFELSIKEFECAYKMLKINKSIGPDQINGIFPDQLKIAKVTPIFKGGELSNITNYRPISVLSGFSKIYEKILYNKIYDHLSKNKILSTTQYGFKKHNSTEHAALHLTRNIADSFEKSQFTLAVFIDLSKAFDTINHEILIKKLENYGICGNFLKLLKSYLSNRKQYVQIDVSSTTNLLDITCGVPQGSILGPLLFLIYINDLYNASNLKTVMFADDTNFFLSSNNIITLFNDMNIELIKISKWFKSNKLSINIEKTKWTLFNPKSKKHLLPNDMPQIYIDNIQIKQSKVILFLGVFIDENLTWKNHIETLRNKVSKNIGVLHKARSFVNRHALIQLYYSLIQCHLNYSNIAWGSAKKCQLDPLYRQQMHLARLINFKDRFTHAKLLLFKMSILIIYQLNVFNTLCFIFKCKINLAPIPFQNLHAIKPKNKYDLRNDNFVYQHYSHTNFGRSLISYRGAYLWNQILNGVL</sequence>
<dbReference type="GeneID" id="136079476"/>
<dbReference type="PROSITE" id="PS50878">
    <property type="entry name" value="RT_POL"/>
    <property type="match status" value="1"/>
</dbReference>
<dbReference type="SUPFAM" id="SSF56219">
    <property type="entry name" value="DNase I-like"/>
    <property type="match status" value="1"/>
</dbReference>
<dbReference type="PANTHER" id="PTHR33332">
    <property type="entry name" value="REVERSE TRANSCRIPTASE DOMAIN-CONTAINING PROTEIN"/>
    <property type="match status" value="1"/>
</dbReference>
<evidence type="ECO:0000313" key="3">
    <source>
        <dbReference type="RefSeq" id="XP_065651287.1"/>
    </source>
</evidence>
<reference evidence="3" key="1">
    <citation type="submission" date="2025-08" db="UniProtKB">
        <authorList>
            <consortium name="RefSeq"/>
        </authorList>
    </citation>
    <scope>IDENTIFICATION</scope>
</reference>
<dbReference type="SUPFAM" id="SSF56672">
    <property type="entry name" value="DNA/RNA polymerases"/>
    <property type="match status" value="1"/>
</dbReference>
<dbReference type="Pfam" id="PF00078">
    <property type="entry name" value="RVT_1"/>
    <property type="match status" value="1"/>
</dbReference>
<organism evidence="2 3">
    <name type="scientific">Hydra vulgaris</name>
    <name type="common">Hydra</name>
    <name type="synonym">Hydra attenuata</name>
    <dbReference type="NCBI Taxonomy" id="6087"/>
    <lineage>
        <taxon>Eukaryota</taxon>
        <taxon>Metazoa</taxon>
        <taxon>Cnidaria</taxon>
        <taxon>Hydrozoa</taxon>
        <taxon>Hydroidolina</taxon>
        <taxon>Anthoathecata</taxon>
        <taxon>Aplanulata</taxon>
        <taxon>Hydridae</taxon>
        <taxon>Hydra</taxon>
    </lineage>
</organism>
<dbReference type="InterPro" id="IPR043502">
    <property type="entry name" value="DNA/RNA_pol_sf"/>
</dbReference>
<dbReference type="InterPro" id="IPR000477">
    <property type="entry name" value="RT_dom"/>
</dbReference>
<name>A0ABM4BQ79_HYDVU</name>
<proteinExistence type="predicted"/>
<keyword evidence="2" id="KW-1185">Reference proteome</keyword>
<dbReference type="CDD" id="cd01650">
    <property type="entry name" value="RT_nLTR_like"/>
    <property type="match status" value="1"/>
</dbReference>
<dbReference type="RefSeq" id="XP_065651287.1">
    <property type="nucleotide sequence ID" value="XM_065795215.1"/>
</dbReference>
<evidence type="ECO:0000313" key="2">
    <source>
        <dbReference type="Proteomes" id="UP001652625"/>
    </source>
</evidence>
<dbReference type="InterPro" id="IPR036691">
    <property type="entry name" value="Endo/exonu/phosph_ase_sf"/>
</dbReference>
<evidence type="ECO:0000259" key="1">
    <source>
        <dbReference type="PROSITE" id="PS50878"/>
    </source>
</evidence>
<dbReference type="Proteomes" id="UP001652625">
    <property type="component" value="Chromosome 04"/>
</dbReference>